<dbReference type="AlphaFoldDB" id="L9WJ87"/>
<evidence type="ECO:0000313" key="3">
    <source>
        <dbReference type="Proteomes" id="UP000011602"/>
    </source>
</evidence>
<dbReference type="PANTHER" id="PTHR30222:SF17">
    <property type="entry name" value="SPERMIDINE_PUTRESCINE-BINDING PERIPLASMIC PROTEIN"/>
    <property type="match status" value="1"/>
</dbReference>
<protein>
    <recommendedName>
        <fullName evidence="4">Family 1 extracellular solute-binding protein</fullName>
    </recommendedName>
</protein>
<dbReference type="PANTHER" id="PTHR30222">
    <property type="entry name" value="SPERMIDINE/PUTRESCINE-BINDING PERIPLASMIC PROTEIN"/>
    <property type="match status" value="1"/>
</dbReference>
<keyword evidence="3" id="KW-1185">Reference proteome</keyword>
<sequence>MIEDAEREVLQEWEDENDIDIQFESAADDSAMMEQISADPGGYDIVTLAPYGLALERHHPDYEDDDYLAELDFGEVPNYEENIQEEWRNADFLQGDDKGMFYHISNQGLAYNTDELGEVSSWEDIKDPDLDGEVSLFDSAPTRFGQACAALDMDVAEVVDDLGDGDEEPFEQVMGEVAEQHQNVYQYWQAGDQFMQDLREGQATVASAWGGRVEMLARDEDVPVDYVIPEEGCVSWSVAFSIIEESDMKEEAYDLLNFIYEEETATDLVEQHYYPMPLEGDHEVMEGRFESLDADNVVSFSWPHIFGAIDTIEEEFESIKHG</sequence>
<comment type="caution">
    <text evidence="2">The sequence shown here is derived from an EMBL/GenBank/DDBJ whole genome shotgun (WGS) entry which is preliminary data.</text>
</comment>
<dbReference type="Pfam" id="PF13416">
    <property type="entry name" value="SBP_bac_8"/>
    <property type="match status" value="1"/>
</dbReference>
<dbReference type="Gene3D" id="3.40.190.10">
    <property type="entry name" value="Periplasmic binding protein-like II"/>
    <property type="match status" value="2"/>
</dbReference>
<name>L9WJ87_9EURY</name>
<organism evidence="2 3">
    <name type="scientific">Natronolimnohabitans innermongolicus JCM 12255</name>
    <dbReference type="NCBI Taxonomy" id="1227499"/>
    <lineage>
        <taxon>Archaea</taxon>
        <taxon>Methanobacteriati</taxon>
        <taxon>Methanobacteriota</taxon>
        <taxon>Stenosarchaea group</taxon>
        <taxon>Halobacteria</taxon>
        <taxon>Halobacteriales</taxon>
        <taxon>Natrialbaceae</taxon>
        <taxon>Natronolimnohabitans</taxon>
    </lineage>
</organism>
<dbReference type="InterPro" id="IPR006059">
    <property type="entry name" value="SBP"/>
</dbReference>
<dbReference type="EMBL" id="AOHZ01000095">
    <property type="protein sequence ID" value="ELY49535.1"/>
    <property type="molecule type" value="Genomic_DNA"/>
</dbReference>
<dbReference type="Proteomes" id="UP000011602">
    <property type="component" value="Unassembled WGS sequence"/>
</dbReference>
<dbReference type="SUPFAM" id="SSF53850">
    <property type="entry name" value="Periplasmic binding protein-like II"/>
    <property type="match status" value="1"/>
</dbReference>
<dbReference type="eggNOG" id="arCOG00220">
    <property type="taxonomic scope" value="Archaea"/>
</dbReference>
<evidence type="ECO:0008006" key="4">
    <source>
        <dbReference type="Google" id="ProtNLM"/>
    </source>
</evidence>
<reference evidence="2 3" key="1">
    <citation type="journal article" date="2014" name="PLoS Genet.">
        <title>Phylogenetically driven sequencing of extremely halophilic archaea reveals strategies for static and dynamic osmo-response.</title>
        <authorList>
            <person name="Becker E.A."/>
            <person name="Seitzer P.M."/>
            <person name="Tritt A."/>
            <person name="Larsen D."/>
            <person name="Krusor M."/>
            <person name="Yao A.I."/>
            <person name="Wu D."/>
            <person name="Madern D."/>
            <person name="Eisen J.A."/>
            <person name="Darling A.E."/>
            <person name="Facciotti M.T."/>
        </authorList>
    </citation>
    <scope>NUCLEOTIDE SEQUENCE [LARGE SCALE GENOMIC DNA]</scope>
    <source>
        <strain evidence="2 3">JCM 12255</strain>
    </source>
</reference>
<accession>L9WJ87</accession>
<evidence type="ECO:0000256" key="1">
    <source>
        <dbReference type="ARBA" id="ARBA00022729"/>
    </source>
</evidence>
<gene>
    <name evidence="2" type="ORF">C493_20324</name>
</gene>
<proteinExistence type="predicted"/>
<evidence type="ECO:0000313" key="2">
    <source>
        <dbReference type="EMBL" id="ELY49535.1"/>
    </source>
</evidence>
<dbReference type="STRING" id="1227499.C493_20324"/>
<keyword evidence="1" id="KW-0732">Signal</keyword>